<dbReference type="PANTHER" id="PTHR36306">
    <property type="entry name" value="ALPHA-AMYLASE-RELATED-RELATED"/>
    <property type="match status" value="1"/>
</dbReference>
<dbReference type="InterPro" id="IPR011330">
    <property type="entry name" value="Glyco_hydro/deAcase_b/a-brl"/>
</dbReference>
<gene>
    <name evidence="4" type="ORF">KC717_06115</name>
</gene>
<keyword evidence="4" id="KW-0378">Hydrolase</keyword>
<dbReference type="Proteomes" id="UP000754563">
    <property type="component" value="Unassembled WGS sequence"/>
</dbReference>
<organism evidence="4 5">
    <name type="scientific">Candidatus Dojkabacteria bacterium</name>
    <dbReference type="NCBI Taxonomy" id="2099670"/>
    <lineage>
        <taxon>Bacteria</taxon>
        <taxon>Candidatus Dojkabacteria</taxon>
    </lineage>
</organism>
<evidence type="ECO:0000256" key="1">
    <source>
        <dbReference type="ARBA" id="ARBA00006821"/>
    </source>
</evidence>
<dbReference type="CDD" id="cd10795">
    <property type="entry name" value="GH57N_MJA1_like"/>
    <property type="match status" value="1"/>
</dbReference>
<evidence type="ECO:0000256" key="2">
    <source>
        <dbReference type="ARBA" id="ARBA00023277"/>
    </source>
</evidence>
<dbReference type="GO" id="GO:0016787">
    <property type="term" value="F:hydrolase activity"/>
    <property type="evidence" value="ECO:0007669"/>
    <property type="project" value="UniProtKB-KW"/>
</dbReference>
<keyword evidence="2" id="KW-0119">Carbohydrate metabolism</keyword>
<protein>
    <submittedName>
        <fullName evidence="4">Glycoside hydrolase family 57 protein</fullName>
    </submittedName>
</protein>
<accession>A0A955L9V4</accession>
<dbReference type="InterPro" id="IPR004300">
    <property type="entry name" value="Glyco_hydro_57_N"/>
</dbReference>
<name>A0A955L9V4_9BACT</name>
<evidence type="ECO:0000259" key="3">
    <source>
        <dbReference type="Pfam" id="PF03065"/>
    </source>
</evidence>
<comment type="caution">
    <text evidence="4">The sequence shown here is derived from an EMBL/GenBank/DDBJ whole genome shotgun (WGS) entry which is preliminary data.</text>
</comment>
<evidence type="ECO:0000313" key="4">
    <source>
        <dbReference type="EMBL" id="MCA9386193.1"/>
    </source>
</evidence>
<comment type="similarity">
    <text evidence="1">Belongs to the glycosyl hydrolase 57 family.</text>
</comment>
<reference evidence="4" key="1">
    <citation type="submission" date="2020-04" db="EMBL/GenBank/DDBJ databases">
        <authorList>
            <person name="Zhang T."/>
        </authorList>
    </citation>
    <scope>NUCLEOTIDE SEQUENCE</scope>
    <source>
        <strain evidence="4">HKST-UBA11</strain>
    </source>
</reference>
<feature type="domain" description="Glycoside hydrolase family 57 N-terminal" evidence="3">
    <location>
        <begin position="8"/>
        <end position="313"/>
    </location>
</feature>
<dbReference type="EMBL" id="JAGQLH010000094">
    <property type="protein sequence ID" value="MCA9386193.1"/>
    <property type="molecule type" value="Genomic_DNA"/>
</dbReference>
<dbReference type="InterPro" id="IPR052046">
    <property type="entry name" value="GH57_Enzymes"/>
</dbReference>
<dbReference type="Gene3D" id="3.20.110.20">
    <property type="match status" value="1"/>
</dbReference>
<dbReference type="PANTHER" id="PTHR36306:SF1">
    <property type="entry name" value="ALPHA-AMYLASE-RELATED"/>
    <property type="match status" value="1"/>
</dbReference>
<reference evidence="4" key="2">
    <citation type="journal article" date="2021" name="Microbiome">
        <title>Successional dynamics and alternative stable states in a saline activated sludge microbial community over 9 years.</title>
        <authorList>
            <person name="Wang Y."/>
            <person name="Ye J."/>
            <person name="Ju F."/>
            <person name="Liu L."/>
            <person name="Boyd J.A."/>
            <person name="Deng Y."/>
            <person name="Parks D.H."/>
            <person name="Jiang X."/>
            <person name="Yin X."/>
            <person name="Woodcroft B.J."/>
            <person name="Tyson G.W."/>
            <person name="Hugenholtz P."/>
            <person name="Polz M.F."/>
            <person name="Zhang T."/>
        </authorList>
    </citation>
    <scope>NUCLEOTIDE SEQUENCE</scope>
    <source>
        <strain evidence="4">HKST-UBA11</strain>
    </source>
</reference>
<dbReference type="SUPFAM" id="SSF88713">
    <property type="entry name" value="Glycoside hydrolase/deacetylase"/>
    <property type="match status" value="1"/>
</dbReference>
<evidence type="ECO:0000313" key="5">
    <source>
        <dbReference type="Proteomes" id="UP000754563"/>
    </source>
</evidence>
<proteinExistence type="inferred from homology"/>
<dbReference type="AlphaFoldDB" id="A0A955L9V4"/>
<sequence length="427" mass="50617">MAKKSVCFYFQVHQPWRLSKLNILHINSQKELFEGFGDGTNEKVFHKVAEKSYYPTNKLLLKLLRKYPEFRVSLSLSGTFLDQAAKYDKKVITSFKKLVDTGNVELFNETYYHSLSWLQSKQEFITQIKLHRSLIWKLFKRRPIFFRNTELIYNNEVANFIRLLGFNGIVSEGWDPYMKGKSPNYVYNAKTCDLHPADRKIVDEETFTKRRNPKIRLLTKNYQLSDDIAFRFSNKGWEGYPLTVEKFADWIEQAEGNTINLFMDYESFGEHQWEDTGIFEFLEHLPGELLKRGIGFKTPSETIKLYRTHGDIDVHHLVSWADESRDLSAWVGNSVQDSALKAIYEIEENVLEVTKGKKNREEKDMLLEMWRRLQTSDHFYYMCTKYWNDGDVHKYFSPYDSPYNAYINYMNSLSDFVLRLEQMEAKE</sequence>
<dbReference type="Pfam" id="PF03065">
    <property type="entry name" value="Glyco_hydro_57"/>
    <property type="match status" value="1"/>
</dbReference>
<dbReference type="GO" id="GO:0005975">
    <property type="term" value="P:carbohydrate metabolic process"/>
    <property type="evidence" value="ECO:0007669"/>
    <property type="project" value="InterPro"/>
</dbReference>